<organism evidence="2 3">
    <name type="scientific">Leucocoprinus birnbaumii</name>
    <dbReference type="NCBI Taxonomy" id="56174"/>
    <lineage>
        <taxon>Eukaryota</taxon>
        <taxon>Fungi</taxon>
        <taxon>Dikarya</taxon>
        <taxon>Basidiomycota</taxon>
        <taxon>Agaricomycotina</taxon>
        <taxon>Agaricomycetes</taxon>
        <taxon>Agaricomycetidae</taxon>
        <taxon>Agaricales</taxon>
        <taxon>Agaricineae</taxon>
        <taxon>Agaricaceae</taxon>
        <taxon>Leucocoprinus</taxon>
    </lineage>
</organism>
<dbReference type="AlphaFoldDB" id="A0AAD5W2H6"/>
<dbReference type="SUPFAM" id="SSF52047">
    <property type="entry name" value="RNI-like"/>
    <property type="match status" value="1"/>
</dbReference>
<evidence type="ECO:0000259" key="1">
    <source>
        <dbReference type="Pfam" id="PF12937"/>
    </source>
</evidence>
<dbReference type="InterPro" id="IPR001810">
    <property type="entry name" value="F-box_dom"/>
</dbReference>
<accession>A0AAD5W2H6</accession>
<evidence type="ECO:0000313" key="2">
    <source>
        <dbReference type="EMBL" id="KAJ3576700.1"/>
    </source>
</evidence>
<dbReference type="Gene3D" id="3.80.10.10">
    <property type="entry name" value="Ribonuclease Inhibitor"/>
    <property type="match status" value="1"/>
</dbReference>
<dbReference type="InterPro" id="IPR032675">
    <property type="entry name" value="LRR_dom_sf"/>
</dbReference>
<dbReference type="Proteomes" id="UP001213000">
    <property type="component" value="Unassembled WGS sequence"/>
</dbReference>
<gene>
    <name evidence="2" type="ORF">NP233_g249</name>
</gene>
<protein>
    <recommendedName>
        <fullName evidence="1">F-box domain-containing protein</fullName>
    </recommendedName>
</protein>
<name>A0AAD5W2H6_9AGAR</name>
<dbReference type="Gene3D" id="1.20.1280.50">
    <property type="match status" value="1"/>
</dbReference>
<comment type="caution">
    <text evidence="2">The sequence shown here is derived from an EMBL/GenBank/DDBJ whole genome shotgun (WGS) entry which is preliminary data.</text>
</comment>
<feature type="domain" description="F-box" evidence="1">
    <location>
        <begin position="36"/>
        <end position="90"/>
    </location>
</feature>
<dbReference type="PANTHER" id="PTHR38926:SF5">
    <property type="entry name" value="F-BOX AND LEUCINE-RICH REPEAT PROTEIN 6"/>
    <property type="match status" value="1"/>
</dbReference>
<dbReference type="EMBL" id="JANIEX010000006">
    <property type="protein sequence ID" value="KAJ3576700.1"/>
    <property type="molecule type" value="Genomic_DNA"/>
</dbReference>
<evidence type="ECO:0000313" key="3">
    <source>
        <dbReference type="Proteomes" id="UP001213000"/>
    </source>
</evidence>
<reference evidence="2" key="1">
    <citation type="submission" date="2022-07" db="EMBL/GenBank/DDBJ databases">
        <title>Genome Sequence of Leucocoprinus birnbaumii.</title>
        <authorList>
            <person name="Buettner E."/>
        </authorList>
    </citation>
    <scope>NUCLEOTIDE SEQUENCE</scope>
    <source>
        <strain evidence="2">VT141</strain>
    </source>
</reference>
<proteinExistence type="predicted"/>
<dbReference type="Pfam" id="PF12937">
    <property type="entry name" value="F-box-like"/>
    <property type="match status" value="1"/>
</dbReference>
<dbReference type="PANTHER" id="PTHR38926">
    <property type="entry name" value="F-BOX DOMAIN CONTAINING PROTEIN, EXPRESSED"/>
    <property type="match status" value="1"/>
</dbReference>
<sequence>MNQSLLREHGNKLLTSSSPIHHIDGLPNESSDTQIFQLPFDILSDIFKTICVSTSYSPTSDNHPSRVKLMLVCRHWLAVVVETPYLWNEIKFIRSCWTDEGQVDILHNLIRNAGEAPLDIGLLNCPIDLMNENSLLPKVPDTLFSQYARNIRSITIKTYVPKSWLEQLSKLWSLGAFPKLESFALEPPAQLQSRAIIPPAYPVPIGDPSIRLSFPNTPSLKHLSITNVNIRFVLPWEQITSLHLHSTNPELALKIIVQCPNLEALDVSTRAWISEFPYVDFSALPVSIPLNRLHSLRFKNNAYTIPLSWSETLLHHFAFSSLNNLKLDALIDENPDFLLKFFQIHSRTMESLTALSLRCSNAGNQLGIIDLKNILHPLKSLRSLELDLTNDWDDTVLPNASKALRVTDDHRILPQLTHLAFKSRINILVDSTSSAGILEVLSSRRGLSQRSRSPALMQCELVDVGRVRELEKFTLDLDVEKDMLKNSSGGSSLRRS</sequence>
<keyword evidence="3" id="KW-1185">Reference proteome</keyword>